<dbReference type="STRING" id="1441095.AM592_16515"/>
<organism evidence="10 11">
    <name type="scientific">Bacillus gobiensis</name>
    <dbReference type="NCBI Taxonomy" id="1441095"/>
    <lineage>
        <taxon>Bacteria</taxon>
        <taxon>Bacillati</taxon>
        <taxon>Bacillota</taxon>
        <taxon>Bacilli</taxon>
        <taxon>Bacillales</taxon>
        <taxon>Bacillaceae</taxon>
        <taxon>Bacillus</taxon>
    </lineage>
</organism>
<evidence type="ECO:0000256" key="2">
    <source>
        <dbReference type="ARBA" id="ARBA00022448"/>
    </source>
</evidence>
<gene>
    <name evidence="10" type="ORF">AM592_16515</name>
</gene>
<evidence type="ECO:0000313" key="10">
    <source>
        <dbReference type="EMBL" id="ALC83001.1"/>
    </source>
</evidence>
<dbReference type="InterPro" id="IPR018449">
    <property type="entry name" value="NIL_domain"/>
</dbReference>
<dbReference type="InterPro" id="IPR050086">
    <property type="entry name" value="MetN_ABC_transporter-like"/>
</dbReference>
<dbReference type="InterPro" id="IPR003439">
    <property type="entry name" value="ABC_transporter-like_ATP-bd"/>
</dbReference>
<dbReference type="InterPro" id="IPR041701">
    <property type="entry name" value="MetN_ABC"/>
</dbReference>
<proteinExistence type="inferred from homology"/>
<dbReference type="FunFam" id="3.40.50.300:FF:000056">
    <property type="entry name" value="Cell division ATP-binding protein FtsE"/>
    <property type="match status" value="1"/>
</dbReference>
<keyword evidence="3" id="KW-1003">Cell membrane</keyword>
<evidence type="ECO:0000256" key="1">
    <source>
        <dbReference type="ARBA" id="ARBA00005417"/>
    </source>
</evidence>
<dbReference type="SMART" id="SM00382">
    <property type="entry name" value="AAA"/>
    <property type="match status" value="1"/>
</dbReference>
<keyword evidence="2" id="KW-0813">Transport</keyword>
<keyword evidence="7" id="KW-0029">Amino-acid transport</keyword>
<dbReference type="AlphaFoldDB" id="A0A0M5JF22"/>
<keyword evidence="11" id="KW-1185">Reference proteome</keyword>
<dbReference type="PATRIC" id="fig|1441095.3.peg.3653"/>
<dbReference type="CDD" id="cd03258">
    <property type="entry name" value="ABC_MetN_methionine_transporter"/>
    <property type="match status" value="1"/>
</dbReference>
<evidence type="ECO:0000256" key="8">
    <source>
        <dbReference type="ARBA" id="ARBA00023136"/>
    </source>
</evidence>
<name>A0A0M5JF22_9BACI</name>
<dbReference type="GO" id="GO:0006865">
    <property type="term" value="P:amino acid transport"/>
    <property type="evidence" value="ECO:0007669"/>
    <property type="project" value="UniProtKB-KW"/>
</dbReference>
<dbReference type="Proteomes" id="UP000067625">
    <property type="component" value="Chromosome"/>
</dbReference>
<sequence length="339" mass="37928">MIELKNVYKTYQRKGVSNEALKGIDLKVEKGDIFGVIGYSGAGKSTLIRLVNYLERPTKGQVFVDGQALDSFNVKQLRAAKKQIGMIFQHFNLLESKKVYDNVALPLVLLKKSKQEIKKRVNELLEFVGLSDKAGSYPNELSGGQKQRVGIARALASNPSILLCDEATSALDPQTTSSILQLLKRINKEYNITIMIITHEMAVIQKICNRVAVMEEGEIIEQGSVLEVFGHPKHPTTENFVRTVIHNRIPVSIQKTLEKEDRQPYKLEFVGDCASEPIIYELIRNYNIKVNILFANTTEIQGTTLGNLVVHLIGEDSAVDQALSFLREQGVMIEEVDEA</sequence>
<dbReference type="SMART" id="SM00930">
    <property type="entry name" value="NIL"/>
    <property type="match status" value="1"/>
</dbReference>
<dbReference type="PANTHER" id="PTHR43166">
    <property type="entry name" value="AMINO ACID IMPORT ATP-BINDING PROTEIN"/>
    <property type="match status" value="1"/>
</dbReference>
<dbReference type="Gene3D" id="3.30.70.260">
    <property type="match status" value="1"/>
</dbReference>
<dbReference type="PROSITE" id="PS00211">
    <property type="entry name" value="ABC_TRANSPORTER_1"/>
    <property type="match status" value="1"/>
</dbReference>
<feature type="domain" description="ABC transporter" evidence="9">
    <location>
        <begin position="2"/>
        <end position="241"/>
    </location>
</feature>
<evidence type="ECO:0000259" key="9">
    <source>
        <dbReference type="PROSITE" id="PS50893"/>
    </source>
</evidence>
<reference evidence="10 11" key="2">
    <citation type="journal article" date="2016" name="Int. J. Syst. Evol. Microbiol.">
        <title>Bacillus gobiensis sp. nov., isolated from a soil sample.</title>
        <authorList>
            <person name="Liu B."/>
            <person name="Liu G.H."/>
            <person name="Cetin S."/>
            <person name="Schumann P."/>
            <person name="Pan Z.Z."/>
            <person name="Chen Q.Q."/>
        </authorList>
    </citation>
    <scope>NUCLEOTIDE SEQUENCE [LARGE SCALE GENOMIC DNA]</scope>
    <source>
        <strain evidence="10 11">FJAT-4402</strain>
    </source>
</reference>
<dbReference type="Pfam" id="PF00005">
    <property type="entry name" value="ABC_tran"/>
    <property type="match status" value="1"/>
</dbReference>
<protein>
    <recommendedName>
        <fullName evidence="9">ABC transporter domain-containing protein</fullName>
    </recommendedName>
</protein>
<dbReference type="OrthoDB" id="9802264at2"/>
<comment type="similarity">
    <text evidence="1">Belongs to the ABC transporter superfamily.</text>
</comment>
<evidence type="ECO:0000313" key="11">
    <source>
        <dbReference type="Proteomes" id="UP000067625"/>
    </source>
</evidence>
<evidence type="ECO:0000256" key="6">
    <source>
        <dbReference type="ARBA" id="ARBA00022967"/>
    </source>
</evidence>
<dbReference type="InterPro" id="IPR017871">
    <property type="entry name" value="ABC_transporter-like_CS"/>
</dbReference>
<keyword evidence="5" id="KW-0067">ATP-binding</keyword>
<dbReference type="GO" id="GO:0005886">
    <property type="term" value="C:plasma membrane"/>
    <property type="evidence" value="ECO:0007669"/>
    <property type="project" value="UniProtKB-ARBA"/>
</dbReference>
<reference evidence="11" key="1">
    <citation type="submission" date="2015-08" db="EMBL/GenBank/DDBJ databases">
        <title>Genome sequencing project for genomic taxonomy and phylogenomics of Bacillus-like bacteria.</title>
        <authorList>
            <person name="Liu B."/>
            <person name="Wang J."/>
            <person name="Zhu Y."/>
            <person name="Liu G."/>
            <person name="Chen Q."/>
            <person name="Chen Z."/>
            <person name="Lan J."/>
            <person name="Che J."/>
            <person name="Ge C."/>
            <person name="Shi H."/>
            <person name="Pan Z."/>
            <person name="Liu X."/>
        </authorList>
    </citation>
    <scope>NUCLEOTIDE SEQUENCE [LARGE SCALE GENOMIC DNA]</scope>
    <source>
        <strain evidence="11">FJAT-4402</strain>
    </source>
</reference>
<evidence type="ECO:0000256" key="4">
    <source>
        <dbReference type="ARBA" id="ARBA00022741"/>
    </source>
</evidence>
<dbReference type="InterPro" id="IPR045865">
    <property type="entry name" value="ACT-like_dom_sf"/>
</dbReference>
<dbReference type="Pfam" id="PF09383">
    <property type="entry name" value="NIL"/>
    <property type="match status" value="1"/>
</dbReference>
<dbReference type="GO" id="GO:0016887">
    <property type="term" value="F:ATP hydrolysis activity"/>
    <property type="evidence" value="ECO:0007669"/>
    <property type="project" value="InterPro"/>
</dbReference>
<dbReference type="RefSeq" id="WP_053604827.1">
    <property type="nucleotide sequence ID" value="NZ_CP012600.1"/>
</dbReference>
<dbReference type="PANTHER" id="PTHR43166:SF30">
    <property type="entry name" value="METHIONINE IMPORT ATP-BINDING PROTEIN METN"/>
    <property type="match status" value="1"/>
</dbReference>
<dbReference type="SUPFAM" id="SSF55021">
    <property type="entry name" value="ACT-like"/>
    <property type="match status" value="1"/>
</dbReference>
<evidence type="ECO:0000256" key="3">
    <source>
        <dbReference type="ARBA" id="ARBA00022475"/>
    </source>
</evidence>
<keyword evidence="4" id="KW-0547">Nucleotide-binding</keyword>
<dbReference type="InterPro" id="IPR003593">
    <property type="entry name" value="AAA+_ATPase"/>
</dbReference>
<keyword evidence="6" id="KW-1278">Translocase</keyword>
<evidence type="ECO:0000256" key="7">
    <source>
        <dbReference type="ARBA" id="ARBA00022970"/>
    </source>
</evidence>
<dbReference type="EMBL" id="CP012600">
    <property type="protein sequence ID" value="ALC83001.1"/>
    <property type="molecule type" value="Genomic_DNA"/>
</dbReference>
<dbReference type="GO" id="GO:0005524">
    <property type="term" value="F:ATP binding"/>
    <property type="evidence" value="ECO:0007669"/>
    <property type="project" value="UniProtKB-KW"/>
</dbReference>
<dbReference type="PROSITE" id="PS50893">
    <property type="entry name" value="ABC_TRANSPORTER_2"/>
    <property type="match status" value="1"/>
</dbReference>
<keyword evidence="8" id="KW-0472">Membrane</keyword>
<dbReference type="InterPro" id="IPR027417">
    <property type="entry name" value="P-loop_NTPase"/>
</dbReference>
<dbReference type="Gene3D" id="3.40.50.300">
    <property type="entry name" value="P-loop containing nucleotide triphosphate hydrolases"/>
    <property type="match status" value="1"/>
</dbReference>
<dbReference type="SUPFAM" id="SSF52540">
    <property type="entry name" value="P-loop containing nucleoside triphosphate hydrolases"/>
    <property type="match status" value="1"/>
</dbReference>
<evidence type="ECO:0000256" key="5">
    <source>
        <dbReference type="ARBA" id="ARBA00022840"/>
    </source>
</evidence>
<accession>A0A0M5JF22</accession>